<evidence type="ECO:0000313" key="2">
    <source>
        <dbReference type="Proteomes" id="UP001222027"/>
    </source>
</evidence>
<dbReference type="EMBL" id="JAQQAF010000004">
    <property type="protein sequence ID" value="KAJ8493696.1"/>
    <property type="molecule type" value="Genomic_DNA"/>
</dbReference>
<sequence>MVFRFVAGCTSTRCSAFLCHFGGTSHDDAKPKSQFSYRRPRATSSDNWQHRSFGLTCAPIGLFPKSI</sequence>
<proteinExistence type="predicted"/>
<comment type="caution">
    <text evidence="1">The sequence shown here is derived from an EMBL/GenBank/DDBJ whole genome shotgun (WGS) entry which is preliminary data.</text>
</comment>
<evidence type="ECO:0008006" key="3">
    <source>
        <dbReference type="Google" id="ProtNLM"/>
    </source>
</evidence>
<name>A0AAV8RE61_ENSVE</name>
<dbReference type="AlphaFoldDB" id="A0AAV8RE61"/>
<protein>
    <recommendedName>
        <fullName evidence="3">Secreted protein</fullName>
    </recommendedName>
</protein>
<organism evidence="1 2">
    <name type="scientific">Ensete ventricosum</name>
    <name type="common">Abyssinian banana</name>
    <name type="synonym">Musa ensete</name>
    <dbReference type="NCBI Taxonomy" id="4639"/>
    <lineage>
        <taxon>Eukaryota</taxon>
        <taxon>Viridiplantae</taxon>
        <taxon>Streptophyta</taxon>
        <taxon>Embryophyta</taxon>
        <taxon>Tracheophyta</taxon>
        <taxon>Spermatophyta</taxon>
        <taxon>Magnoliopsida</taxon>
        <taxon>Liliopsida</taxon>
        <taxon>Zingiberales</taxon>
        <taxon>Musaceae</taxon>
        <taxon>Ensete</taxon>
    </lineage>
</organism>
<dbReference type="Proteomes" id="UP001222027">
    <property type="component" value="Unassembled WGS sequence"/>
</dbReference>
<keyword evidence="2" id="KW-1185">Reference proteome</keyword>
<gene>
    <name evidence="1" type="ORF">OPV22_015417</name>
</gene>
<reference evidence="1 2" key="1">
    <citation type="submission" date="2022-12" db="EMBL/GenBank/DDBJ databases">
        <title>Chromosome-scale assembly of the Ensete ventricosum genome.</title>
        <authorList>
            <person name="Dussert Y."/>
            <person name="Stocks J."/>
            <person name="Wendawek A."/>
            <person name="Woldeyes F."/>
            <person name="Nichols R.A."/>
            <person name="Borrell J.S."/>
        </authorList>
    </citation>
    <scope>NUCLEOTIDE SEQUENCE [LARGE SCALE GENOMIC DNA]</scope>
    <source>
        <strain evidence="2">cv. Maze</strain>
        <tissue evidence="1">Seeds</tissue>
    </source>
</reference>
<evidence type="ECO:0000313" key="1">
    <source>
        <dbReference type="EMBL" id="KAJ8493696.1"/>
    </source>
</evidence>
<accession>A0AAV8RE61</accession>